<dbReference type="GeneID" id="136081616"/>
<evidence type="ECO:0000313" key="1">
    <source>
        <dbReference type="Proteomes" id="UP001652625"/>
    </source>
</evidence>
<dbReference type="RefSeq" id="XP_065655157.1">
    <property type="nucleotide sequence ID" value="XM_065799085.1"/>
</dbReference>
<protein>
    <submittedName>
        <fullName evidence="2 3">Uncharacterized protein LOC136081616</fullName>
    </submittedName>
</protein>
<keyword evidence="1" id="KW-1185">Reference proteome</keyword>
<organism evidence="1 3">
    <name type="scientific">Hydra vulgaris</name>
    <name type="common">Hydra</name>
    <name type="synonym">Hydra attenuata</name>
    <dbReference type="NCBI Taxonomy" id="6087"/>
    <lineage>
        <taxon>Eukaryota</taxon>
        <taxon>Metazoa</taxon>
        <taxon>Cnidaria</taxon>
        <taxon>Hydrozoa</taxon>
        <taxon>Hydroidolina</taxon>
        <taxon>Anthoathecata</taxon>
        <taxon>Aplanulata</taxon>
        <taxon>Hydridae</taxon>
        <taxon>Hydra</taxon>
    </lineage>
</organism>
<dbReference type="Proteomes" id="UP001652625">
    <property type="component" value="Chromosome 06"/>
</dbReference>
<dbReference type="RefSeq" id="XP_065655155.1">
    <property type="nucleotide sequence ID" value="XM_065799083.1"/>
</dbReference>
<name>A0ABM4C0T2_HYDVU</name>
<sequence>MRGTFIKRTFLSFFEKKTFFHGDSYFFMEISSSVPICHTNKIKLKYKIKELATSENLVAKTVGDSPYYSFKATSWAVTFASSELMYEQVNAETSANIRRWKTKKTSYLIRCYHIK</sequence>
<evidence type="ECO:0000313" key="3">
    <source>
        <dbReference type="RefSeq" id="XP_065655157.1"/>
    </source>
</evidence>
<evidence type="ECO:0000313" key="2">
    <source>
        <dbReference type="RefSeq" id="XP_065655155.1"/>
    </source>
</evidence>
<proteinExistence type="predicted"/>
<gene>
    <name evidence="2 3" type="primary">LOC136081616</name>
</gene>
<reference evidence="2 3" key="1">
    <citation type="submission" date="2025-05" db="UniProtKB">
        <authorList>
            <consortium name="RefSeq"/>
        </authorList>
    </citation>
    <scope>IDENTIFICATION</scope>
</reference>
<accession>A0ABM4C0T2</accession>